<dbReference type="AlphaFoldDB" id="A0A7W9SZA2"/>
<name>A0A7W9SZA2_9BACT</name>
<protein>
    <submittedName>
        <fullName evidence="2">Uncharacterized protein</fullName>
    </submittedName>
</protein>
<organism evidence="2 3">
    <name type="scientific">Hymenobacter luteus</name>
    <dbReference type="NCBI Taxonomy" id="1411122"/>
    <lineage>
        <taxon>Bacteria</taxon>
        <taxon>Pseudomonadati</taxon>
        <taxon>Bacteroidota</taxon>
        <taxon>Cytophagia</taxon>
        <taxon>Cytophagales</taxon>
        <taxon>Hymenobacteraceae</taxon>
        <taxon>Hymenobacter</taxon>
    </lineage>
</organism>
<keyword evidence="3" id="KW-1185">Reference proteome</keyword>
<comment type="caution">
    <text evidence="2">The sequence shown here is derived from an EMBL/GenBank/DDBJ whole genome shotgun (WGS) entry which is preliminary data.</text>
</comment>
<evidence type="ECO:0000313" key="3">
    <source>
        <dbReference type="Proteomes" id="UP000532746"/>
    </source>
</evidence>
<dbReference type="RefSeq" id="WP_183401592.1">
    <property type="nucleotide sequence ID" value="NZ_JACHGG010000001.1"/>
</dbReference>
<dbReference type="EMBL" id="JACHGG010000001">
    <property type="protein sequence ID" value="MBB6058258.1"/>
    <property type="molecule type" value="Genomic_DNA"/>
</dbReference>
<feature type="signal peptide" evidence="1">
    <location>
        <begin position="1"/>
        <end position="16"/>
    </location>
</feature>
<evidence type="ECO:0000256" key="1">
    <source>
        <dbReference type="SAM" id="SignalP"/>
    </source>
</evidence>
<reference evidence="2 3" key="1">
    <citation type="submission" date="2020-08" db="EMBL/GenBank/DDBJ databases">
        <title>Genomic Encyclopedia of Type Strains, Phase IV (KMG-IV): sequencing the most valuable type-strain genomes for metagenomic binning, comparative biology and taxonomic classification.</title>
        <authorList>
            <person name="Goeker M."/>
        </authorList>
    </citation>
    <scope>NUCLEOTIDE SEQUENCE [LARGE SCALE GENOMIC DNA]</scope>
    <source>
        <strain evidence="2 3">DSM 26718</strain>
    </source>
</reference>
<feature type="chain" id="PRO_5030644844" evidence="1">
    <location>
        <begin position="17"/>
        <end position="221"/>
    </location>
</feature>
<evidence type="ECO:0000313" key="2">
    <source>
        <dbReference type="EMBL" id="MBB6058258.1"/>
    </source>
</evidence>
<gene>
    <name evidence="2" type="ORF">HNQ93_001088</name>
</gene>
<dbReference type="Proteomes" id="UP000532746">
    <property type="component" value="Unassembled WGS sequence"/>
</dbReference>
<sequence>MTLLASLVSAFLLAQASPMQTPPTDTTRLVRGFGGQQFAWGTAGLCNGKQLKAYLPVSATGVDMLVTYYLTALDGSPSPKPKFLPVDEVQWLRIRGQYSALLKEKKREPGRIGARRVAGPVELYVVKAASAPTTSFLGPTPVLSAPAASTQTTEPEAVRWYLRRADGTLVLVTPENFARQVSTFLADDAELARRVAAGQPGHGPAELEALIRQYNERARSR</sequence>
<keyword evidence="1" id="KW-0732">Signal</keyword>
<proteinExistence type="predicted"/>
<accession>A0A7W9SZA2</accession>